<evidence type="ECO:0000256" key="2">
    <source>
        <dbReference type="ARBA" id="ARBA00023043"/>
    </source>
</evidence>
<dbReference type="SUPFAM" id="SSF48403">
    <property type="entry name" value="Ankyrin repeat"/>
    <property type="match status" value="2"/>
</dbReference>
<dbReference type="InterPro" id="IPR011009">
    <property type="entry name" value="Kinase-like_dom_sf"/>
</dbReference>
<evidence type="ECO:0000256" key="1">
    <source>
        <dbReference type="ARBA" id="ARBA00022737"/>
    </source>
</evidence>
<dbReference type="Gene3D" id="1.10.510.10">
    <property type="entry name" value="Transferase(Phosphotransferase) domain 1"/>
    <property type="match status" value="1"/>
</dbReference>
<keyword evidence="6" id="KW-1185">Reference proteome</keyword>
<dbReference type="InterPro" id="IPR002110">
    <property type="entry name" value="Ankyrin_rpt"/>
</dbReference>
<dbReference type="Gene3D" id="1.25.40.20">
    <property type="entry name" value="Ankyrin repeat-containing domain"/>
    <property type="match status" value="3"/>
</dbReference>
<feature type="repeat" description="ANK" evidence="3">
    <location>
        <begin position="643"/>
        <end position="675"/>
    </location>
</feature>
<dbReference type="PROSITE" id="PS00108">
    <property type="entry name" value="PROTEIN_KINASE_ST"/>
    <property type="match status" value="1"/>
</dbReference>
<dbReference type="InterPro" id="IPR008271">
    <property type="entry name" value="Ser/Thr_kinase_AS"/>
</dbReference>
<dbReference type="EMBL" id="JAQQWI010000016">
    <property type="protein sequence ID" value="KAK8009298.1"/>
    <property type="molecule type" value="Genomic_DNA"/>
</dbReference>
<dbReference type="Pfam" id="PF12796">
    <property type="entry name" value="Ank_2"/>
    <property type="match status" value="1"/>
</dbReference>
<feature type="domain" description="Protein kinase" evidence="4">
    <location>
        <begin position="51"/>
        <end position="348"/>
    </location>
</feature>
<dbReference type="PANTHER" id="PTHR24126">
    <property type="entry name" value="ANKYRIN REPEAT, PH AND SEC7 DOMAIN CONTAINING PROTEIN SECG-RELATED"/>
    <property type="match status" value="1"/>
</dbReference>
<dbReference type="PROSITE" id="PS50297">
    <property type="entry name" value="ANK_REP_REGION"/>
    <property type="match status" value="3"/>
</dbReference>
<feature type="repeat" description="ANK" evidence="3">
    <location>
        <begin position="771"/>
        <end position="803"/>
    </location>
</feature>
<keyword evidence="1" id="KW-0677">Repeat</keyword>
<dbReference type="PRINTS" id="PR01415">
    <property type="entry name" value="ANKYRIN"/>
</dbReference>
<sequence>MPGFMDSSFESSSKSTSTHELTSVAKFVALMETSGIQGPIHFQRARLKNETFYEEFAPHGAQFGVYREIQNTRDGVIMKRALAPEENDARNPQLQKQLRMIELEIRALCNPNIREHCSIVKLMAWGFDYPVQSPEVPTPVLFLEEAKDTLSKFLKSPPEAEVSRIDYQIGYSWCLDIASGLQRLFECGIVHGDLKPDNVLMFYEQGRWRAKISDFGLSISTRHGDPLTYSKYKSTPGWKPPEVVQSPTASSDELPDLALFKCDSYSFGLLALAILVFEGKSLIMRNGEVEYRQQAHIIEIVERAIAASTGIPTPEESLLKPICLRICRNFLSPEPQNRAVVSLSNMAIEGDEVWKDCETLFGVALSLTVHKTQNPDYRDKVRQYVEAAARHESPSLLAQGVVAQICSAISTLDDKEELGVWKSALMDAAASGSWVAATKLKDYDPKIATEAKARHKANGGYNEERDPLCMSKAASQAVVPQTGDQVILDIGSLQVMSLEDITSTFLSQELPGAYANDDKNTILHMAAVAGRVDIIERVLQTCVIQINQKNSKGETPLYKACLSGNLDIVRLLTTQGGADASLTAGEQEISCLHWLFQFDDHDILPTMELLIRQGADVDARTKTDTRNGVREWIPFAHFPFHWPHGTPLHWASHVGSTAAADALLQAGATIDAPDCPGEVRSLTPLGIALNNADSRMVQLLCDKMADPNRADERNYRPLHILVFLEANRNFLVGRPFQRWCTHGSSTNSLREVRNCVATLHAAGAHLNDASPSFTPLIEAARTGDAAAVIALVEAGADANHSDDIYQRSPLLTWVTIDPSGIPYPETYFQALERLIKASNMVMTDSAGDSVAHLAVSNPGGREIVKRILHMILQAPQPTVNINAKNNRGETPLLVAIEIMSDGGKLALELMDLLLELGSNQQARDGKGCDFIWHLVKNRSIDDELCLKCIQNHLQHEDSAGKRQALNSSKDSKGKTALMELVDNSYEACVKYCLELGVDLAPETADGKSVLDISFYRSNQIRMDLLERFANHGIKELSDEMNDNSRWKHLIESSDINVYPSEL</sequence>
<dbReference type="SMART" id="SM00220">
    <property type="entry name" value="S_TKc"/>
    <property type="match status" value="1"/>
</dbReference>
<dbReference type="PROSITE" id="PS50011">
    <property type="entry name" value="PROTEIN_KINASE_DOM"/>
    <property type="match status" value="1"/>
</dbReference>
<reference evidence="5 6" key="1">
    <citation type="submission" date="2023-01" db="EMBL/GenBank/DDBJ databases">
        <title>Analysis of 21 Apiospora genomes using comparative genomics revels a genus with tremendous synthesis potential of carbohydrate active enzymes and secondary metabolites.</title>
        <authorList>
            <person name="Sorensen T."/>
        </authorList>
    </citation>
    <scope>NUCLEOTIDE SEQUENCE [LARGE SCALE GENOMIC DNA]</scope>
    <source>
        <strain evidence="5 6">CBS 20057</strain>
    </source>
</reference>
<dbReference type="Pfam" id="PF00069">
    <property type="entry name" value="Pkinase"/>
    <property type="match status" value="1"/>
</dbReference>
<evidence type="ECO:0000313" key="5">
    <source>
        <dbReference type="EMBL" id="KAK8009298.1"/>
    </source>
</evidence>
<feature type="repeat" description="ANK" evidence="3">
    <location>
        <begin position="552"/>
        <end position="576"/>
    </location>
</feature>
<organism evidence="5 6">
    <name type="scientific">Apiospora marii</name>
    <dbReference type="NCBI Taxonomy" id="335849"/>
    <lineage>
        <taxon>Eukaryota</taxon>
        <taxon>Fungi</taxon>
        <taxon>Dikarya</taxon>
        <taxon>Ascomycota</taxon>
        <taxon>Pezizomycotina</taxon>
        <taxon>Sordariomycetes</taxon>
        <taxon>Xylariomycetidae</taxon>
        <taxon>Amphisphaeriales</taxon>
        <taxon>Apiosporaceae</taxon>
        <taxon>Apiospora</taxon>
    </lineage>
</organism>
<protein>
    <submittedName>
        <fullName evidence="5">Ankyrin repeat protein</fullName>
    </submittedName>
</protein>
<dbReference type="InterPro" id="IPR036770">
    <property type="entry name" value="Ankyrin_rpt-contain_sf"/>
</dbReference>
<evidence type="ECO:0000259" key="4">
    <source>
        <dbReference type="PROSITE" id="PS50011"/>
    </source>
</evidence>
<comment type="caution">
    <text evidence="5">The sequence shown here is derived from an EMBL/GenBank/DDBJ whole genome shotgun (WGS) entry which is preliminary data.</text>
</comment>
<dbReference type="Pfam" id="PF00023">
    <property type="entry name" value="Ank"/>
    <property type="match status" value="1"/>
</dbReference>
<name>A0ABR1RFE5_9PEZI</name>
<feature type="repeat" description="ANK" evidence="3">
    <location>
        <begin position="680"/>
        <end position="712"/>
    </location>
</feature>
<gene>
    <name evidence="5" type="ORF">PG991_011849</name>
</gene>
<accession>A0ABR1RFE5</accession>
<dbReference type="SUPFAM" id="SSF56112">
    <property type="entry name" value="Protein kinase-like (PK-like)"/>
    <property type="match status" value="1"/>
</dbReference>
<evidence type="ECO:0000313" key="6">
    <source>
        <dbReference type="Proteomes" id="UP001396898"/>
    </source>
</evidence>
<dbReference type="PANTHER" id="PTHR24126:SF14">
    <property type="entry name" value="ANK_REP_REGION DOMAIN-CONTAINING PROTEIN"/>
    <property type="match status" value="1"/>
</dbReference>
<dbReference type="Proteomes" id="UP001396898">
    <property type="component" value="Unassembled WGS sequence"/>
</dbReference>
<dbReference type="SMART" id="SM00248">
    <property type="entry name" value="ANK"/>
    <property type="match status" value="10"/>
</dbReference>
<dbReference type="PROSITE" id="PS50088">
    <property type="entry name" value="ANK_REPEAT"/>
    <property type="match status" value="4"/>
</dbReference>
<evidence type="ECO:0000256" key="3">
    <source>
        <dbReference type="PROSITE-ProRule" id="PRU00023"/>
    </source>
</evidence>
<dbReference type="InterPro" id="IPR000719">
    <property type="entry name" value="Prot_kinase_dom"/>
</dbReference>
<proteinExistence type="predicted"/>
<keyword evidence="2 3" id="KW-0040">ANK repeat</keyword>